<feature type="compositionally biased region" description="Polar residues" evidence="3">
    <location>
        <begin position="663"/>
        <end position="685"/>
    </location>
</feature>
<evidence type="ECO:0000256" key="3">
    <source>
        <dbReference type="SAM" id="MobiDB-lite"/>
    </source>
</evidence>
<comment type="caution">
    <text evidence="4">The sequence shown here is derived from an EMBL/GenBank/DDBJ whole genome shotgun (WGS) entry which is preliminary data.</text>
</comment>
<dbReference type="Gene3D" id="1.10.1170.10">
    <property type="entry name" value="Inhibitor Of Apoptosis Protein (2mihbC-IAP-1), Chain A"/>
    <property type="match status" value="2"/>
</dbReference>
<dbReference type="EMBL" id="JASGXD010000016">
    <property type="protein sequence ID" value="KAK6000700.1"/>
    <property type="molecule type" value="Genomic_DNA"/>
</dbReference>
<feature type="compositionally biased region" description="Low complexity" evidence="3">
    <location>
        <begin position="308"/>
        <end position="321"/>
    </location>
</feature>
<feature type="region of interest" description="Disordered" evidence="3">
    <location>
        <begin position="707"/>
        <end position="741"/>
    </location>
</feature>
<feature type="region of interest" description="Disordered" evidence="3">
    <location>
        <begin position="209"/>
        <end position="495"/>
    </location>
</feature>
<evidence type="ECO:0000313" key="4">
    <source>
        <dbReference type="EMBL" id="KAK6000700.1"/>
    </source>
</evidence>
<keyword evidence="1" id="KW-0479">Metal-binding</keyword>
<proteinExistence type="predicted"/>
<name>A0ABR0T9K0_AURPU</name>
<feature type="compositionally biased region" description="Basic and acidic residues" evidence="3">
    <location>
        <begin position="400"/>
        <end position="422"/>
    </location>
</feature>
<protein>
    <recommendedName>
        <fullName evidence="6">BIR-domain-containing protein</fullName>
    </recommendedName>
</protein>
<feature type="compositionally biased region" description="Low complexity" evidence="3">
    <location>
        <begin position="215"/>
        <end position="228"/>
    </location>
</feature>
<dbReference type="Proteomes" id="UP001341245">
    <property type="component" value="Unassembled WGS sequence"/>
</dbReference>
<feature type="compositionally biased region" description="Basic residues" evidence="3">
    <location>
        <begin position="28"/>
        <end position="39"/>
    </location>
</feature>
<dbReference type="Pfam" id="PF00653">
    <property type="entry name" value="BIR"/>
    <property type="match status" value="2"/>
</dbReference>
<evidence type="ECO:0000256" key="1">
    <source>
        <dbReference type="ARBA" id="ARBA00022723"/>
    </source>
</evidence>
<dbReference type="SMART" id="SM00238">
    <property type="entry name" value="BIR"/>
    <property type="match status" value="2"/>
</dbReference>
<feature type="compositionally biased region" description="Basic residues" evidence="3">
    <location>
        <begin position="270"/>
        <end position="281"/>
    </location>
</feature>
<feature type="compositionally biased region" description="Basic residues" evidence="3">
    <location>
        <begin position="423"/>
        <end position="437"/>
    </location>
</feature>
<evidence type="ECO:0008006" key="6">
    <source>
        <dbReference type="Google" id="ProtNLM"/>
    </source>
</evidence>
<dbReference type="PANTHER" id="PTHR46771:SF5">
    <property type="entry name" value="DETERIN"/>
    <property type="match status" value="1"/>
</dbReference>
<dbReference type="PROSITE" id="PS50143">
    <property type="entry name" value="BIR_REPEAT_2"/>
    <property type="match status" value="2"/>
</dbReference>
<organism evidence="4 5">
    <name type="scientific">Aureobasidium pullulans</name>
    <name type="common">Black yeast</name>
    <name type="synonym">Pullularia pullulans</name>
    <dbReference type="NCBI Taxonomy" id="5580"/>
    <lineage>
        <taxon>Eukaryota</taxon>
        <taxon>Fungi</taxon>
        <taxon>Dikarya</taxon>
        <taxon>Ascomycota</taxon>
        <taxon>Pezizomycotina</taxon>
        <taxon>Dothideomycetes</taxon>
        <taxon>Dothideomycetidae</taxon>
        <taxon>Dothideales</taxon>
        <taxon>Saccotheciaceae</taxon>
        <taxon>Aureobasidium</taxon>
    </lineage>
</organism>
<keyword evidence="5" id="KW-1185">Reference proteome</keyword>
<dbReference type="CDD" id="cd00022">
    <property type="entry name" value="BIR"/>
    <property type="match status" value="2"/>
</dbReference>
<accession>A0ABR0T9K0</accession>
<keyword evidence="2" id="KW-0862">Zinc</keyword>
<feature type="compositionally biased region" description="Acidic residues" evidence="3">
    <location>
        <begin position="543"/>
        <end position="595"/>
    </location>
</feature>
<feature type="region of interest" description="Disordered" evidence="3">
    <location>
        <begin position="25"/>
        <end position="52"/>
    </location>
</feature>
<evidence type="ECO:0000256" key="2">
    <source>
        <dbReference type="ARBA" id="ARBA00022833"/>
    </source>
</evidence>
<feature type="compositionally biased region" description="Low complexity" evidence="3">
    <location>
        <begin position="634"/>
        <end position="645"/>
    </location>
</feature>
<reference evidence="4 5" key="1">
    <citation type="submission" date="2023-11" db="EMBL/GenBank/DDBJ databases">
        <title>Draft genome sequence and annotation of the polyextremotolerant black yeast-like fungus Aureobasidium pullulans NRRL 62042.</title>
        <authorList>
            <person name="Dielentheis-Frenken M.R.E."/>
            <person name="Wibberg D."/>
            <person name="Blank L.M."/>
            <person name="Tiso T."/>
        </authorList>
    </citation>
    <scope>NUCLEOTIDE SEQUENCE [LARGE SCALE GENOMIC DNA]</scope>
    <source>
        <strain evidence="4 5">NRRL 62042</strain>
    </source>
</reference>
<dbReference type="InterPro" id="IPR051190">
    <property type="entry name" value="Baculoviral_IAP"/>
</dbReference>
<sequence length="833" mass="92005">MAAIPGLDMSMLTYSARLATFNTEHQLTKRRASSQKKKQPSTASWPHESPSGEELARAGFFFKPAPDSDDNAQCFHCAVKLDGWESQDVPLQEHLAHSAHCSYALSLSVSDKAEERDPMSPELVEARTSTFGDMWPHEHKKGWKPKVKQMVEAGWAYDPSPADEDGATCFYCNMSLDGWEPKDSPLEEHRRREPNCLFFALMDRYKSTRRKGGRSRASTASRASRLSTQSVQSTFSEAPSLMSLGDTGTQPEVEDSIALDTTISSDAGKGRKKVPKGKKKTTRQESAEPSIQYPTLQETSQVEDDIYAVPVDADPEPVVEQPKPKRGRKPKNVQESTIIDDSLVDPVPKPTRGRKKAKEPSPPLETSLDESQLQSELQEAAEVAVDAQSPPAKPGRGAKRTSDGLEKPPLGKEEVVDEEPIKPKKAAKSTKAKKSKKAAKDNQEEAEESAAVSQPEEKPKRTRSKKTKKIEPEPEPEPEPVKAPETTAEQVIEVDTELAHPVVIAEPLEPEQEAFERNFEIADSDAELENESQDEAQQHLQEQEIDQENVDPSVEADIDMEPENEQVLETQEQQDEDVLDEEFNNLENVEVEEEVVVQTKENEDDQEEEQHASIAQTPAAEEFEPTPTPEVKRVSAASMSSVRRSVIQRATSEEAEESAHSTPQSARSPQQSDAENQPPSSSTHAPATAQRVAPVLDALNSAIQAKEIFASPTKTTRVPLAASTPNRSPSRRSPSKFGRLTSTTPWEAVDLESIFFPDSENENGDADDVLNKLLEVGGALTSPEKKMTVEEWIRSRAELGENKLKNECERMVMLFEKEGNRGLAALSGIQTSS</sequence>
<evidence type="ECO:0000313" key="5">
    <source>
        <dbReference type="Proteomes" id="UP001341245"/>
    </source>
</evidence>
<dbReference type="SUPFAM" id="SSF57924">
    <property type="entry name" value="Inhibitor of apoptosis (IAP) repeat"/>
    <property type="match status" value="2"/>
</dbReference>
<feature type="region of interest" description="Disordered" evidence="3">
    <location>
        <begin position="507"/>
        <end position="693"/>
    </location>
</feature>
<feature type="compositionally biased region" description="Polar residues" evidence="3">
    <location>
        <begin position="287"/>
        <end position="300"/>
    </location>
</feature>
<dbReference type="PANTHER" id="PTHR46771">
    <property type="entry name" value="DETERIN"/>
    <property type="match status" value="1"/>
</dbReference>
<feature type="compositionally biased region" description="Acidic residues" evidence="3">
    <location>
        <begin position="522"/>
        <end position="534"/>
    </location>
</feature>
<dbReference type="InterPro" id="IPR001370">
    <property type="entry name" value="BIR_rpt"/>
</dbReference>
<gene>
    <name evidence="4" type="ORF">QM012_003425</name>
</gene>